<comment type="caution">
    <text evidence="2">The sequence shown here is derived from an EMBL/GenBank/DDBJ whole genome shotgun (WGS) entry which is preliminary data.</text>
</comment>
<dbReference type="PANTHER" id="PTHR43640">
    <property type="entry name" value="OS07G0260300 PROTEIN"/>
    <property type="match status" value="1"/>
</dbReference>
<accession>A0A058ZH38</accession>
<sequence>MLIPRQKTPDLSLPTLSGDRFSLSQENSTRGTVLCFYRGYHCPICATYLKELERLTPEFAERGINTIAISSDGQERAQAMADKIEAQNLRFAYDLPLQTARDWGLYISTSRGKTSIGIEEPALFSEPGLFMVTPEQTLFYGSVQTMPFVRPHFSELIGAVDFAIKNNYPARGEYTDAV</sequence>
<dbReference type="InterPro" id="IPR047262">
    <property type="entry name" value="PRX-like1"/>
</dbReference>
<evidence type="ECO:0000313" key="2">
    <source>
        <dbReference type="EMBL" id="KCV80949.1"/>
    </source>
</evidence>
<dbReference type="Pfam" id="PF00578">
    <property type="entry name" value="AhpC-TSA"/>
    <property type="match status" value="1"/>
</dbReference>
<dbReference type="Proteomes" id="UP000024836">
    <property type="component" value="Unassembled WGS sequence"/>
</dbReference>
<dbReference type="OrthoDB" id="9809746at2"/>
<dbReference type="STRING" id="1461693.ATO10_14899"/>
<dbReference type="RefSeq" id="WP_035253119.1">
    <property type="nucleotide sequence ID" value="NZ_AQQY01000013.1"/>
</dbReference>
<dbReference type="Gene3D" id="3.40.30.10">
    <property type="entry name" value="Glutaredoxin"/>
    <property type="match status" value="1"/>
</dbReference>
<dbReference type="InterPro" id="IPR013766">
    <property type="entry name" value="Thioredoxin_domain"/>
</dbReference>
<protein>
    <submittedName>
        <fullName evidence="2">Redoxin</fullName>
    </submittedName>
</protein>
<dbReference type="InterPro" id="IPR000866">
    <property type="entry name" value="AhpC/TSA"/>
</dbReference>
<dbReference type="EMBL" id="AQQY01000013">
    <property type="protein sequence ID" value="KCV80949.1"/>
    <property type="molecule type" value="Genomic_DNA"/>
</dbReference>
<reference evidence="2 3" key="1">
    <citation type="submission" date="2013-04" db="EMBL/GenBank/DDBJ databases">
        <title>Shimia sp. 22II-S11-Z10 Genome Sequencing.</title>
        <authorList>
            <person name="Lai Q."/>
            <person name="Li G."/>
            <person name="Shao Z."/>
        </authorList>
    </citation>
    <scope>NUCLEOTIDE SEQUENCE [LARGE SCALE GENOMIC DNA]</scope>
    <source>
        <strain evidence="3">22II-S11-Z10</strain>
    </source>
</reference>
<feature type="domain" description="Thioredoxin" evidence="1">
    <location>
        <begin position="2"/>
        <end position="165"/>
    </location>
</feature>
<dbReference type="GO" id="GO:0016491">
    <property type="term" value="F:oxidoreductase activity"/>
    <property type="evidence" value="ECO:0007669"/>
    <property type="project" value="InterPro"/>
</dbReference>
<evidence type="ECO:0000259" key="1">
    <source>
        <dbReference type="PROSITE" id="PS51352"/>
    </source>
</evidence>
<dbReference type="CDD" id="cd02970">
    <property type="entry name" value="PRX_like2"/>
    <property type="match status" value="1"/>
</dbReference>
<organism evidence="2 3">
    <name type="scientific">Actibacterium atlanticum</name>
    <dbReference type="NCBI Taxonomy" id="1461693"/>
    <lineage>
        <taxon>Bacteria</taxon>
        <taxon>Pseudomonadati</taxon>
        <taxon>Pseudomonadota</taxon>
        <taxon>Alphaproteobacteria</taxon>
        <taxon>Rhodobacterales</taxon>
        <taxon>Roseobacteraceae</taxon>
        <taxon>Actibacterium</taxon>
    </lineage>
</organism>
<dbReference type="SUPFAM" id="SSF52833">
    <property type="entry name" value="Thioredoxin-like"/>
    <property type="match status" value="1"/>
</dbReference>
<dbReference type="PANTHER" id="PTHR43640:SF1">
    <property type="entry name" value="THIOREDOXIN-DEPENDENT PEROXIREDOXIN"/>
    <property type="match status" value="1"/>
</dbReference>
<dbReference type="GO" id="GO:0016209">
    <property type="term" value="F:antioxidant activity"/>
    <property type="evidence" value="ECO:0007669"/>
    <property type="project" value="InterPro"/>
</dbReference>
<evidence type="ECO:0000313" key="3">
    <source>
        <dbReference type="Proteomes" id="UP000024836"/>
    </source>
</evidence>
<dbReference type="PROSITE" id="PS51352">
    <property type="entry name" value="THIOREDOXIN_2"/>
    <property type="match status" value="1"/>
</dbReference>
<dbReference type="AlphaFoldDB" id="A0A058ZH38"/>
<gene>
    <name evidence="2" type="ORF">ATO10_14899</name>
</gene>
<dbReference type="PATRIC" id="fig|1461693.3.peg.3007"/>
<dbReference type="InterPro" id="IPR036249">
    <property type="entry name" value="Thioredoxin-like_sf"/>
</dbReference>
<keyword evidence="3" id="KW-1185">Reference proteome</keyword>
<proteinExistence type="predicted"/>
<name>A0A058ZH38_9RHOB</name>
<dbReference type="eggNOG" id="COG0450">
    <property type="taxonomic scope" value="Bacteria"/>
</dbReference>